<protein>
    <submittedName>
        <fullName evidence="2">Uncharacterized protein</fullName>
    </submittedName>
</protein>
<accession>A0A4C1UUS7</accession>
<feature type="region of interest" description="Disordered" evidence="1">
    <location>
        <begin position="34"/>
        <end position="54"/>
    </location>
</feature>
<reference evidence="2 3" key="1">
    <citation type="journal article" date="2019" name="Commun. Biol.">
        <title>The bagworm genome reveals a unique fibroin gene that provides high tensile strength.</title>
        <authorList>
            <person name="Kono N."/>
            <person name="Nakamura H."/>
            <person name="Ohtoshi R."/>
            <person name="Tomita M."/>
            <person name="Numata K."/>
            <person name="Arakawa K."/>
        </authorList>
    </citation>
    <scope>NUCLEOTIDE SEQUENCE [LARGE SCALE GENOMIC DNA]</scope>
</reference>
<proteinExistence type="predicted"/>
<evidence type="ECO:0000313" key="2">
    <source>
        <dbReference type="EMBL" id="GBP29742.1"/>
    </source>
</evidence>
<evidence type="ECO:0000256" key="1">
    <source>
        <dbReference type="SAM" id="MobiDB-lite"/>
    </source>
</evidence>
<dbReference type="AlphaFoldDB" id="A0A4C1UUS7"/>
<organism evidence="2 3">
    <name type="scientific">Eumeta variegata</name>
    <name type="common">Bagworm moth</name>
    <name type="synonym">Eumeta japonica</name>
    <dbReference type="NCBI Taxonomy" id="151549"/>
    <lineage>
        <taxon>Eukaryota</taxon>
        <taxon>Metazoa</taxon>
        <taxon>Ecdysozoa</taxon>
        <taxon>Arthropoda</taxon>
        <taxon>Hexapoda</taxon>
        <taxon>Insecta</taxon>
        <taxon>Pterygota</taxon>
        <taxon>Neoptera</taxon>
        <taxon>Endopterygota</taxon>
        <taxon>Lepidoptera</taxon>
        <taxon>Glossata</taxon>
        <taxon>Ditrysia</taxon>
        <taxon>Tineoidea</taxon>
        <taxon>Psychidae</taxon>
        <taxon>Oiketicinae</taxon>
        <taxon>Eumeta</taxon>
    </lineage>
</organism>
<feature type="region of interest" description="Disordered" evidence="1">
    <location>
        <begin position="86"/>
        <end position="111"/>
    </location>
</feature>
<name>A0A4C1UUS7_EUMVA</name>
<comment type="caution">
    <text evidence="2">The sequence shown here is derived from an EMBL/GenBank/DDBJ whole genome shotgun (WGS) entry which is preliminary data.</text>
</comment>
<gene>
    <name evidence="2" type="ORF">EVAR_94580_1</name>
</gene>
<keyword evidence="3" id="KW-1185">Reference proteome</keyword>
<dbReference type="Proteomes" id="UP000299102">
    <property type="component" value="Unassembled WGS sequence"/>
</dbReference>
<sequence length="137" mass="15299">MRNVPRALRLRSLPFSTGWLPGSERFEQRITEDKKAELEDSRQRAHKENSESHGRIRTFLGALERAAKSLSGAKYPQGVRTFQANRKKPTVPVDSKVAPTRAQKGEVDPPAPILVRSYKDNSEAQLTALHLNAEAAL</sequence>
<dbReference type="EMBL" id="BGZK01000224">
    <property type="protein sequence ID" value="GBP29742.1"/>
    <property type="molecule type" value="Genomic_DNA"/>
</dbReference>
<dbReference type="OrthoDB" id="7420194at2759"/>
<evidence type="ECO:0000313" key="3">
    <source>
        <dbReference type="Proteomes" id="UP000299102"/>
    </source>
</evidence>